<keyword evidence="3" id="KW-1185">Reference proteome</keyword>
<comment type="caution">
    <text evidence="2">The sequence shown here is derived from an EMBL/GenBank/DDBJ whole genome shotgun (WGS) entry which is preliminary data.</text>
</comment>
<evidence type="ECO:0000313" key="3">
    <source>
        <dbReference type="Proteomes" id="UP001595961"/>
    </source>
</evidence>
<name>A0ABV9C3I0_9GAMM</name>
<reference evidence="3" key="1">
    <citation type="journal article" date="2019" name="Int. J. Syst. Evol. Microbiol.">
        <title>The Global Catalogue of Microorganisms (GCM) 10K type strain sequencing project: providing services to taxonomists for standard genome sequencing and annotation.</title>
        <authorList>
            <consortium name="The Broad Institute Genomics Platform"/>
            <consortium name="The Broad Institute Genome Sequencing Center for Infectious Disease"/>
            <person name="Wu L."/>
            <person name="Ma J."/>
        </authorList>
    </citation>
    <scope>NUCLEOTIDE SEQUENCE [LARGE SCALE GENOMIC DNA]</scope>
    <source>
        <strain evidence="3">CCM 4481</strain>
    </source>
</reference>
<evidence type="ECO:0000313" key="2">
    <source>
        <dbReference type="EMBL" id="MFC4527537.1"/>
    </source>
</evidence>
<protein>
    <submittedName>
        <fullName evidence="2">YncE family protein</fullName>
    </submittedName>
</protein>
<dbReference type="InterPro" id="IPR015943">
    <property type="entry name" value="WD40/YVTN_repeat-like_dom_sf"/>
</dbReference>
<organism evidence="2 3">
    <name type="scientific">Dyella halodurans</name>
    <dbReference type="NCBI Taxonomy" id="1920171"/>
    <lineage>
        <taxon>Bacteria</taxon>
        <taxon>Pseudomonadati</taxon>
        <taxon>Pseudomonadota</taxon>
        <taxon>Gammaproteobacteria</taxon>
        <taxon>Lysobacterales</taxon>
        <taxon>Rhodanobacteraceae</taxon>
        <taxon>Dyella</taxon>
    </lineage>
</organism>
<dbReference type="PANTHER" id="PTHR47197:SF3">
    <property type="entry name" value="DIHYDRO-HEME D1 DEHYDROGENASE"/>
    <property type="match status" value="1"/>
</dbReference>
<sequence length="382" mass="39940">MKLGCLVVGLLALVLGVRAEASTCVAPSNAASIALQGHPFAAVASADGCWVFVTLDMGRNRGAVAVLHNQDGAFNLDRSFDLSGNAYGASLTHDGKVLVVADADDTAVLDVAALEQGDASPLLGLFHNGSNAGAIYTAISLDDRLLFVSDEDARRISIFDLAQARADTFQNKTAIGHIPTAFAPVGLALSPDGRWLYATSEIGPASRGLPNTCQSEDGKGRMHPQGLLLRVDVDKVVSDPRAALVSALPAGCNPVRVAVSPSGKQIWVTARGGNALLRFQADDWLAKSTQSTFDSYAIGANPIGVVVRPDDKQVWVALSNRFGKRSDGQIAGLDYAAGASSMKLMTAAASGFPREVSFLPDGHTLVATLFDAKLVEFIPTPD</sequence>
<dbReference type="RefSeq" id="WP_266150216.1">
    <property type="nucleotide sequence ID" value="NZ_CP064028.1"/>
</dbReference>
<keyword evidence="1" id="KW-0732">Signal</keyword>
<proteinExistence type="predicted"/>
<dbReference type="Gene3D" id="2.130.10.10">
    <property type="entry name" value="YVTN repeat-like/Quinoprotein amine dehydrogenase"/>
    <property type="match status" value="2"/>
</dbReference>
<evidence type="ECO:0000256" key="1">
    <source>
        <dbReference type="SAM" id="SignalP"/>
    </source>
</evidence>
<dbReference type="EMBL" id="JBHSGA010000017">
    <property type="protein sequence ID" value="MFC4527537.1"/>
    <property type="molecule type" value="Genomic_DNA"/>
</dbReference>
<dbReference type="Proteomes" id="UP001595961">
    <property type="component" value="Unassembled WGS sequence"/>
</dbReference>
<gene>
    <name evidence="2" type="ORF">ACFO5W_12905</name>
</gene>
<feature type="chain" id="PRO_5045102277" evidence="1">
    <location>
        <begin position="22"/>
        <end position="382"/>
    </location>
</feature>
<dbReference type="InterPro" id="IPR011048">
    <property type="entry name" value="Haem_d1_sf"/>
</dbReference>
<dbReference type="PANTHER" id="PTHR47197">
    <property type="entry name" value="PROTEIN NIRF"/>
    <property type="match status" value="1"/>
</dbReference>
<feature type="signal peptide" evidence="1">
    <location>
        <begin position="1"/>
        <end position="21"/>
    </location>
</feature>
<accession>A0ABV9C3I0</accession>
<dbReference type="SUPFAM" id="SSF51004">
    <property type="entry name" value="C-terminal (heme d1) domain of cytochrome cd1-nitrite reductase"/>
    <property type="match status" value="1"/>
</dbReference>
<dbReference type="InterPro" id="IPR051200">
    <property type="entry name" value="Host-pathogen_enzymatic-act"/>
</dbReference>